<keyword evidence="2" id="KW-1185">Reference proteome</keyword>
<gene>
    <name evidence="1" type="ORF">AKJ09_08323</name>
</gene>
<dbReference type="KEGG" id="llu:AKJ09_08323"/>
<dbReference type="STRING" id="1391654.AKJ09_08323"/>
<proteinExistence type="predicted"/>
<sequence>MGRHRLEFGPDVLAQIGALVAAGKSAAAITAELAASGVVASRATIDRRVRELRDGRRVVSKREIGRACCVACRRLLPKEKT</sequence>
<evidence type="ECO:0000313" key="2">
    <source>
        <dbReference type="Proteomes" id="UP000064967"/>
    </source>
</evidence>
<dbReference type="AlphaFoldDB" id="A0A0K1Q8D0"/>
<reference evidence="1 2" key="1">
    <citation type="submission" date="2015-08" db="EMBL/GenBank/DDBJ databases">
        <authorList>
            <person name="Babu N.S."/>
            <person name="Beckwith C.J."/>
            <person name="Beseler K.G."/>
            <person name="Brison A."/>
            <person name="Carone J.V."/>
            <person name="Caskin T.P."/>
            <person name="Diamond M."/>
            <person name="Durham M.E."/>
            <person name="Foxe J.M."/>
            <person name="Go M."/>
            <person name="Henderson B.A."/>
            <person name="Jones I.B."/>
            <person name="McGettigan J.A."/>
            <person name="Micheletti S.J."/>
            <person name="Nasrallah M.E."/>
            <person name="Ortiz D."/>
            <person name="Piller C.R."/>
            <person name="Privatt S.R."/>
            <person name="Schneider S.L."/>
            <person name="Sharp S."/>
            <person name="Smith T.C."/>
            <person name="Stanton J.D."/>
            <person name="Ullery H.E."/>
            <person name="Wilson R.J."/>
            <person name="Serrano M.G."/>
            <person name="Buck G."/>
            <person name="Lee V."/>
            <person name="Wang Y."/>
            <person name="Carvalho R."/>
            <person name="Voegtly L."/>
            <person name="Shi R."/>
            <person name="Duckworth R."/>
            <person name="Johnson A."/>
            <person name="Loviza R."/>
            <person name="Walstead R."/>
            <person name="Shah Z."/>
            <person name="Kiflezghi M."/>
            <person name="Wade K."/>
            <person name="Ball S.L."/>
            <person name="Bradley K.W."/>
            <person name="Asai D.J."/>
            <person name="Bowman C.A."/>
            <person name="Russell D.A."/>
            <person name="Pope W.H."/>
            <person name="Jacobs-Sera D."/>
            <person name="Hendrix R.W."/>
            <person name="Hatfull G.F."/>
        </authorList>
    </citation>
    <scope>NUCLEOTIDE SEQUENCE [LARGE SCALE GENOMIC DNA]</scope>
    <source>
        <strain evidence="1 2">DSM 27648</strain>
    </source>
</reference>
<dbReference type="RefSeq" id="WP_146652718.1">
    <property type="nucleotide sequence ID" value="NZ_CP012333.1"/>
</dbReference>
<evidence type="ECO:0000313" key="1">
    <source>
        <dbReference type="EMBL" id="AKV01660.1"/>
    </source>
</evidence>
<accession>A0A0K1Q8D0</accession>
<dbReference type="EMBL" id="CP012333">
    <property type="protein sequence ID" value="AKV01660.1"/>
    <property type="molecule type" value="Genomic_DNA"/>
</dbReference>
<organism evidence="1 2">
    <name type="scientific">Labilithrix luteola</name>
    <dbReference type="NCBI Taxonomy" id="1391654"/>
    <lineage>
        <taxon>Bacteria</taxon>
        <taxon>Pseudomonadati</taxon>
        <taxon>Myxococcota</taxon>
        <taxon>Polyangia</taxon>
        <taxon>Polyangiales</taxon>
        <taxon>Labilitrichaceae</taxon>
        <taxon>Labilithrix</taxon>
    </lineage>
</organism>
<protein>
    <submittedName>
        <fullName evidence="1">Uncharacterized protein</fullName>
    </submittedName>
</protein>
<dbReference type="Proteomes" id="UP000064967">
    <property type="component" value="Chromosome"/>
</dbReference>
<name>A0A0K1Q8D0_9BACT</name>